<evidence type="ECO:0000256" key="1">
    <source>
        <dbReference type="SAM" id="Phobius"/>
    </source>
</evidence>
<keyword evidence="3" id="KW-1185">Reference proteome</keyword>
<evidence type="ECO:0000313" key="3">
    <source>
        <dbReference type="Proteomes" id="UP000250235"/>
    </source>
</evidence>
<keyword evidence="1" id="KW-0472">Membrane</keyword>
<reference evidence="2 3" key="1">
    <citation type="journal article" date="2015" name="Proc. Natl. Acad. Sci. U.S.A.">
        <title>The resurrection genome of Boea hygrometrica: A blueprint for survival of dehydration.</title>
        <authorList>
            <person name="Xiao L."/>
            <person name="Yang G."/>
            <person name="Zhang L."/>
            <person name="Yang X."/>
            <person name="Zhao S."/>
            <person name="Ji Z."/>
            <person name="Zhou Q."/>
            <person name="Hu M."/>
            <person name="Wang Y."/>
            <person name="Chen M."/>
            <person name="Xu Y."/>
            <person name="Jin H."/>
            <person name="Xiao X."/>
            <person name="Hu G."/>
            <person name="Bao F."/>
            <person name="Hu Y."/>
            <person name="Wan P."/>
            <person name="Li L."/>
            <person name="Deng X."/>
            <person name="Kuang T."/>
            <person name="Xiang C."/>
            <person name="Zhu J.K."/>
            <person name="Oliver M.J."/>
            <person name="He Y."/>
        </authorList>
    </citation>
    <scope>NUCLEOTIDE SEQUENCE [LARGE SCALE GENOMIC DNA]</scope>
    <source>
        <strain evidence="3">cv. XS01</strain>
    </source>
</reference>
<gene>
    <name evidence="2" type="ORF">F511_31795</name>
</gene>
<feature type="transmembrane region" description="Helical" evidence="1">
    <location>
        <begin position="24"/>
        <end position="42"/>
    </location>
</feature>
<proteinExistence type="predicted"/>
<dbReference type="Proteomes" id="UP000250235">
    <property type="component" value="Unassembled WGS sequence"/>
</dbReference>
<dbReference type="EMBL" id="KQ991582">
    <property type="protein sequence ID" value="KZV51659.1"/>
    <property type="molecule type" value="Genomic_DNA"/>
</dbReference>
<accession>A0A2Z7D4E5</accession>
<keyword evidence="1" id="KW-1133">Transmembrane helix</keyword>
<sequence length="84" mass="8928">MADGPDDHGPMISPVDTLCGLDPLHGMCIFICVFLMLFMLLYVLGFHPEVPLGLVYYCLYVISGFPGFFAGRGFDPAVGAPGGG</sequence>
<protein>
    <recommendedName>
        <fullName evidence="4">Transmembrane protein</fullName>
    </recommendedName>
</protein>
<evidence type="ECO:0000313" key="2">
    <source>
        <dbReference type="EMBL" id="KZV51659.1"/>
    </source>
</evidence>
<name>A0A2Z7D4E5_9LAMI</name>
<dbReference type="AlphaFoldDB" id="A0A2Z7D4E5"/>
<keyword evidence="1" id="KW-0812">Transmembrane</keyword>
<evidence type="ECO:0008006" key="4">
    <source>
        <dbReference type="Google" id="ProtNLM"/>
    </source>
</evidence>
<feature type="transmembrane region" description="Helical" evidence="1">
    <location>
        <begin position="54"/>
        <end position="74"/>
    </location>
</feature>
<organism evidence="2 3">
    <name type="scientific">Dorcoceras hygrometricum</name>
    <dbReference type="NCBI Taxonomy" id="472368"/>
    <lineage>
        <taxon>Eukaryota</taxon>
        <taxon>Viridiplantae</taxon>
        <taxon>Streptophyta</taxon>
        <taxon>Embryophyta</taxon>
        <taxon>Tracheophyta</taxon>
        <taxon>Spermatophyta</taxon>
        <taxon>Magnoliopsida</taxon>
        <taxon>eudicotyledons</taxon>
        <taxon>Gunneridae</taxon>
        <taxon>Pentapetalae</taxon>
        <taxon>asterids</taxon>
        <taxon>lamiids</taxon>
        <taxon>Lamiales</taxon>
        <taxon>Gesneriaceae</taxon>
        <taxon>Didymocarpoideae</taxon>
        <taxon>Trichosporeae</taxon>
        <taxon>Loxocarpinae</taxon>
        <taxon>Dorcoceras</taxon>
    </lineage>
</organism>